<feature type="region of interest" description="Disordered" evidence="8">
    <location>
        <begin position="621"/>
        <end position="647"/>
    </location>
</feature>
<dbReference type="PANTHER" id="PTHR45776">
    <property type="entry name" value="MIP04163P"/>
    <property type="match status" value="1"/>
</dbReference>
<dbReference type="Gene3D" id="4.10.280.10">
    <property type="entry name" value="Helix-loop-helix DNA-binding domain"/>
    <property type="match status" value="1"/>
</dbReference>
<dbReference type="InterPro" id="IPR011598">
    <property type="entry name" value="bHLH_dom"/>
</dbReference>
<feature type="region of interest" description="Disordered" evidence="8">
    <location>
        <begin position="162"/>
        <end position="187"/>
    </location>
</feature>
<dbReference type="GO" id="GO:0005634">
    <property type="term" value="C:nucleus"/>
    <property type="evidence" value="ECO:0007669"/>
    <property type="project" value="UniProtKB-SubCell"/>
</dbReference>
<dbReference type="GO" id="GO:0046983">
    <property type="term" value="F:protein dimerization activity"/>
    <property type="evidence" value="ECO:0007669"/>
    <property type="project" value="InterPro"/>
</dbReference>
<evidence type="ECO:0000256" key="3">
    <source>
        <dbReference type="ARBA" id="ARBA00023015"/>
    </source>
</evidence>
<accession>A0A7R8W8J2</accession>
<dbReference type="InterPro" id="IPR031867">
    <property type="entry name" value="MiT/TFE_N"/>
</dbReference>
<evidence type="ECO:0000256" key="6">
    <source>
        <dbReference type="ARBA" id="ARBA00023242"/>
    </source>
</evidence>
<protein>
    <submittedName>
        <fullName evidence="9">Uncharacterized protein</fullName>
    </submittedName>
</protein>
<feature type="compositionally biased region" description="Low complexity" evidence="8">
    <location>
        <begin position="622"/>
        <end position="640"/>
    </location>
</feature>
<dbReference type="GO" id="GO:0000981">
    <property type="term" value="F:DNA-binding transcription factor activity, RNA polymerase II-specific"/>
    <property type="evidence" value="ECO:0007669"/>
    <property type="project" value="TreeGrafter"/>
</dbReference>
<dbReference type="PROSITE" id="PS50888">
    <property type="entry name" value="BHLH"/>
    <property type="match status" value="1"/>
</dbReference>
<gene>
    <name evidence="9" type="ORF">CTOB1V02_LOCUS3690</name>
</gene>
<feature type="coiled-coil region" evidence="7">
    <location>
        <begin position="760"/>
        <end position="797"/>
    </location>
</feature>
<feature type="region of interest" description="Disordered" evidence="8">
    <location>
        <begin position="306"/>
        <end position="344"/>
    </location>
</feature>
<keyword evidence="7" id="KW-0175">Coiled coil</keyword>
<dbReference type="Pfam" id="PF00010">
    <property type="entry name" value="HLH"/>
    <property type="match status" value="1"/>
</dbReference>
<comment type="subcellular location">
    <subcellularLocation>
        <location evidence="1">Nucleus</location>
    </subcellularLocation>
</comment>
<keyword evidence="3" id="KW-0805">Transcription regulation</keyword>
<keyword evidence="6" id="KW-0539">Nucleus</keyword>
<evidence type="ECO:0000256" key="7">
    <source>
        <dbReference type="SAM" id="Coils"/>
    </source>
</evidence>
<proteinExistence type="inferred from homology"/>
<evidence type="ECO:0000313" key="9">
    <source>
        <dbReference type="EMBL" id="CAD7225758.1"/>
    </source>
</evidence>
<feature type="compositionally biased region" description="Basic and acidic residues" evidence="8">
    <location>
        <begin position="315"/>
        <end position="330"/>
    </location>
</feature>
<dbReference type="CDD" id="cd11397">
    <property type="entry name" value="bHLHzip_MITF_like"/>
    <property type="match status" value="1"/>
</dbReference>
<dbReference type="PANTHER" id="PTHR45776:SF2">
    <property type="entry name" value="MIP04163P"/>
    <property type="match status" value="1"/>
</dbReference>
<reference evidence="9" key="1">
    <citation type="submission" date="2020-11" db="EMBL/GenBank/DDBJ databases">
        <authorList>
            <person name="Tran Van P."/>
        </authorList>
    </citation>
    <scope>NUCLEOTIDE SEQUENCE</scope>
</reference>
<keyword evidence="4" id="KW-0238">DNA-binding</keyword>
<evidence type="ECO:0000256" key="4">
    <source>
        <dbReference type="ARBA" id="ARBA00023125"/>
    </source>
</evidence>
<evidence type="ECO:0000256" key="5">
    <source>
        <dbReference type="ARBA" id="ARBA00023163"/>
    </source>
</evidence>
<comment type="similarity">
    <text evidence="2">Belongs to the MiT/TFE family.</text>
</comment>
<feature type="region of interest" description="Disordered" evidence="8">
    <location>
        <begin position="433"/>
        <end position="491"/>
    </location>
</feature>
<dbReference type="OrthoDB" id="6242697at2759"/>
<dbReference type="Pfam" id="PF15951">
    <property type="entry name" value="MITF_TFEB_C_3_N"/>
    <property type="match status" value="1"/>
</dbReference>
<dbReference type="AlphaFoldDB" id="A0A7R8W8J2"/>
<feature type="compositionally biased region" description="Basic and acidic residues" evidence="8">
    <location>
        <begin position="175"/>
        <end position="187"/>
    </location>
</feature>
<dbReference type="SMART" id="SM00353">
    <property type="entry name" value="HLH"/>
    <property type="match status" value="1"/>
</dbReference>
<dbReference type="EMBL" id="OB660654">
    <property type="protein sequence ID" value="CAD7225758.1"/>
    <property type="molecule type" value="Genomic_DNA"/>
</dbReference>
<dbReference type="GO" id="GO:0000978">
    <property type="term" value="F:RNA polymerase II cis-regulatory region sequence-specific DNA binding"/>
    <property type="evidence" value="ECO:0007669"/>
    <property type="project" value="TreeGrafter"/>
</dbReference>
<dbReference type="SUPFAM" id="SSF47459">
    <property type="entry name" value="HLH, helix-loop-helix DNA-binding domain"/>
    <property type="match status" value="1"/>
</dbReference>
<keyword evidence="5" id="KW-0804">Transcription</keyword>
<feature type="compositionally biased region" description="Polar residues" evidence="8">
    <location>
        <begin position="438"/>
        <end position="469"/>
    </location>
</feature>
<evidence type="ECO:0000256" key="2">
    <source>
        <dbReference type="ARBA" id="ARBA00008289"/>
    </source>
</evidence>
<name>A0A7R8W8J2_9CRUS</name>
<evidence type="ECO:0000256" key="8">
    <source>
        <dbReference type="SAM" id="MobiDB-lite"/>
    </source>
</evidence>
<organism evidence="9">
    <name type="scientific">Cyprideis torosa</name>
    <dbReference type="NCBI Taxonomy" id="163714"/>
    <lineage>
        <taxon>Eukaryota</taxon>
        <taxon>Metazoa</taxon>
        <taxon>Ecdysozoa</taxon>
        <taxon>Arthropoda</taxon>
        <taxon>Crustacea</taxon>
        <taxon>Oligostraca</taxon>
        <taxon>Ostracoda</taxon>
        <taxon>Podocopa</taxon>
        <taxon>Podocopida</taxon>
        <taxon>Cytherocopina</taxon>
        <taxon>Cytheroidea</taxon>
        <taxon>Cytherideidae</taxon>
        <taxon>Cyprideis</taxon>
    </lineage>
</organism>
<sequence length="841" mass="93071">MAALLDLQKAIVTSDLQSFLTLKEFLDSIANETYILSRVRSTPPAPQPSPFHFHVGGFVSLSRTAVPRSAQLFASGFGSRAAVAAASRVIVSLQRSWKMSKLNFHNYAATATSATSLESGVDLSYDNTNDVDFNPCDYACELDLDKLSELLDTDWHSTTSMVHDNKTHGKSSSVTKERNIPGYSREHSNNVHSLMMKPYDPEATPTSSTVFDETMEPKFYELKSRPAPVEKMTQPDPSKPNLPSANGIAASVKPDQFDYSALLAELGMLYPEGYPTPPIYTGPPISEPFPSAYTSGTSYLDLSDQRSQSTMMSEQETHHRIPRQPPREESTISSSGYHSAGVSPKGVVAETPTVSQYFGHGNSAVPPAIQEPPSAGVLQSATQDNRRRISASYSGPQLTAYDTRIPIKVKSEDQVEVIMDVDPIVIAKAAHMSRSLDTKQPNRSASSPSFAHPYGTNNVGKVVDSSNTEAFRPRPLGRPPTLKTGSIPATRTGMKQMIDREWELQFREQERMKQQQTSSKANHLAPPQVNAVHSATQPVKKPAVNVTVPKQVMQVRTMLENPTRFHVETIREKQIHEYLGATTTTPEVPARTVEVQNTSSSFLTPRLGPEIQIDEVASEACTPGTVSPSVGSSGAPTPTRNDTDDPDVEDLLQEMIMDASFKMKDVNCLESLLSESGEMPNITHESTLTEADFKALMKDRQKKDNHNQIERKRRYHINDQIKVLKTLLPKSGEPRYAEAVRDAQEKGNKGAILTATVLYIKHLKEDSKKLSKMEERIRDQNKEKKKLLLKIQELETKLQESGISVPDRTWQPASSNEVMALLKDPPLKLFKTRLASTIFLE</sequence>
<dbReference type="InterPro" id="IPR036638">
    <property type="entry name" value="HLH_DNA-bd_sf"/>
</dbReference>
<evidence type="ECO:0000256" key="1">
    <source>
        <dbReference type="ARBA" id="ARBA00004123"/>
    </source>
</evidence>